<keyword evidence="2" id="KW-1185">Reference proteome</keyword>
<gene>
    <name evidence="1" type="ORF">GWK47_040846</name>
</gene>
<accession>A0A8J5D0R3</accession>
<comment type="caution">
    <text evidence="1">The sequence shown here is derived from an EMBL/GenBank/DDBJ whole genome shotgun (WGS) entry which is preliminary data.</text>
</comment>
<evidence type="ECO:0000313" key="2">
    <source>
        <dbReference type="Proteomes" id="UP000770661"/>
    </source>
</evidence>
<evidence type="ECO:0000313" key="1">
    <source>
        <dbReference type="EMBL" id="KAG0724305.1"/>
    </source>
</evidence>
<dbReference type="EMBL" id="JACEEZ010007078">
    <property type="protein sequence ID" value="KAG0724305.1"/>
    <property type="molecule type" value="Genomic_DNA"/>
</dbReference>
<organism evidence="1 2">
    <name type="scientific">Chionoecetes opilio</name>
    <name type="common">Atlantic snow crab</name>
    <name type="synonym">Cancer opilio</name>
    <dbReference type="NCBI Taxonomy" id="41210"/>
    <lineage>
        <taxon>Eukaryota</taxon>
        <taxon>Metazoa</taxon>
        <taxon>Ecdysozoa</taxon>
        <taxon>Arthropoda</taxon>
        <taxon>Crustacea</taxon>
        <taxon>Multicrustacea</taxon>
        <taxon>Malacostraca</taxon>
        <taxon>Eumalacostraca</taxon>
        <taxon>Eucarida</taxon>
        <taxon>Decapoda</taxon>
        <taxon>Pleocyemata</taxon>
        <taxon>Brachyura</taxon>
        <taxon>Eubrachyura</taxon>
        <taxon>Majoidea</taxon>
        <taxon>Majidae</taxon>
        <taxon>Chionoecetes</taxon>
    </lineage>
</organism>
<protein>
    <submittedName>
        <fullName evidence="1">Uncharacterized protein</fullName>
    </submittedName>
</protein>
<dbReference type="Proteomes" id="UP000770661">
    <property type="component" value="Unassembled WGS sequence"/>
</dbReference>
<reference evidence="1" key="1">
    <citation type="submission" date="2020-07" db="EMBL/GenBank/DDBJ databases">
        <title>The High-quality genome of the commercially important snow crab, Chionoecetes opilio.</title>
        <authorList>
            <person name="Jeong J.-H."/>
            <person name="Ryu S."/>
        </authorList>
    </citation>
    <scope>NUCLEOTIDE SEQUENCE</scope>
    <source>
        <strain evidence="1">MADBK_172401_WGS</strain>
        <tissue evidence="1">Digestive gland</tissue>
    </source>
</reference>
<sequence>MTAHNTLEYVFPYSLVWSKRYNHTATQEIREKHRLRCKLTPKGAFPAPKRVRCPPPKVAPKKVQTCTPKGKVCPKYLAQLHSLSFAETKGFGQIETLGRQLYGRGEAQLFLSAYKRAVAGKTLRLFLADVAITTRKIVTQIKYCQRRTLRGCVLMGASNELVPFEKNIF</sequence>
<name>A0A8J5D0R3_CHIOP</name>
<dbReference type="AlphaFoldDB" id="A0A8J5D0R3"/>
<proteinExistence type="predicted"/>